<dbReference type="Pfam" id="PF01569">
    <property type="entry name" value="PAP2"/>
    <property type="match status" value="1"/>
</dbReference>
<dbReference type="RefSeq" id="WP_219481945.1">
    <property type="nucleotide sequence ID" value="NZ_JAHXCT010000006.1"/>
</dbReference>
<dbReference type="InterPro" id="IPR000326">
    <property type="entry name" value="PAP2/HPO"/>
</dbReference>
<feature type="signal peptide" evidence="2">
    <location>
        <begin position="1"/>
        <end position="23"/>
    </location>
</feature>
<proteinExistence type="predicted"/>
<keyword evidence="1" id="KW-0812">Transmembrane</keyword>
<dbReference type="PANTHER" id="PTHR14969">
    <property type="entry name" value="SPHINGOSINE-1-PHOSPHATE PHOSPHOHYDROLASE"/>
    <property type="match status" value="1"/>
</dbReference>
<keyword evidence="2" id="KW-0732">Signal</keyword>
<evidence type="ECO:0000313" key="5">
    <source>
        <dbReference type="Proteomes" id="UP000788426"/>
    </source>
</evidence>
<evidence type="ECO:0000256" key="2">
    <source>
        <dbReference type="SAM" id="SignalP"/>
    </source>
</evidence>
<dbReference type="PANTHER" id="PTHR14969:SF13">
    <property type="entry name" value="AT30094P"/>
    <property type="match status" value="1"/>
</dbReference>
<comment type="caution">
    <text evidence="4">The sequence shown here is derived from an EMBL/GenBank/DDBJ whole genome shotgun (WGS) entry which is preliminary data.</text>
</comment>
<keyword evidence="5" id="KW-1185">Reference proteome</keyword>
<keyword evidence="1" id="KW-0472">Membrane</keyword>
<evidence type="ECO:0000259" key="3">
    <source>
        <dbReference type="SMART" id="SM00014"/>
    </source>
</evidence>
<dbReference type="CDD" id="cd03394">
    <property type="entry name" value="PAP2_like_5"/>
    <property type="match status" value="1"/>
</dbReference>
<evidence type="ECO:0000313" key="4">
    <source>
        <dbReference type="EMBL" id="MBW4769846.1"/>
    </source>
</evidence>
<accession>A0ABS6YF56</accession>
<dbReference type="SMART" id="SM00014">
    <property type="entry name" value="acidPPc"/>
    <property type="match status" value="1"/>
</dbReference>
<feature type="chain" id="PRO_5045206743" evidence="2">
    <location>
        <begin position="24"/>
        <end position="551"/>
    </location>
</feature>
<name>A0ABS6YF56_9BACT</name>
<dbReference type="Proteomes" id="UP000788426">
    <property type="component" value="Unassembled WGS sequence"/>
</dbReference>
<sequence>MFINIKKRIFILLSCLATLGNIAARDSIVIEQDSILPLQYKDSIAVDTTFNQKSFSRNAFNYHFSYVGLGFITSGFFIKRQKDQFRSMRHYFTPHYHKSFDNYTQYMPLIGTWALKASGVEGRSSWKGLALSNALSLAFMGIATNSMKYSVREMRPDGSTKNSFPSGHTAFAFAAATILHKEYGQTRSPLYSIAGYSLATITGVGRVLNNRHWVSDVLVGAGIGIVSTDLGYFLSDVILKQKGIQRGSRQTGIYDVSKHPSFLSLGVQVYDGPNKLALNNIYDHYDSNGNPYASNDSRGVSNPLGLELHFGTGSSVNLEGAYFFHPNIGVGGKLRVISVPVTASVDLSNGFRYYVTEDQPLANILKSNAQFVGVESTHMGAFDYQAGLYFSYPLSSRLRLGANLLVGQRFLMDYKVDAVLDINANRMKSELIQLQNSSPATGVKAGERTAILKHLEPLNGESVYSSTEFMSLSSKPSWVYGAGLSCIWAHKEGIAFRVQLNYDHSRAPFSYDVKSRWGLSSEGSVMKIKDSFSRKISFNSLSLGFGMCLLF</sequence>
<gene>
    <name evidence="4" type="ORF">KZO38_08760</name>
</gene>
<protein>
    <submittedName>
        <fullName evidence="4">Phosphatase PAP2 family protein</fullName>
    </submittedName>
</protein>
<dbReference type="EMBL" id="JAHXCT010000006">
    <property type="protein sequence ID" value="MBW4769846.1"/>
    <property type="molecule type" value="Genomic_DNA"/>
</dbReference>
<evidence type="ECO:0000256" key="1">
    <source>
        <dbReference type="SAM" id="Phobius"/>
    </source>
</evidence>
<feature type="transmembrane region" description="Helical" evidence="1">
    <location>
        <begin position="60"/>
        <end position="78"/>
    </location>
</feature>
<feature type="domain" description="Phosphatidic acid phosphatase type 2/haloperoxidase" evidence="3">
    <location>
        <begin position="129"/>
        <end position="235"/>
    </location>
</feature>
<keyword evidence="1" id="KW-1133">Transmembrane helix</keyword>
<reference evidence="4 5" key="1">
    <citation type="submission" date="2021-07" db="EMBL/GenBank/DDBJ databases">
        <title>Genomic diversity and antimicrobial resistance of Prevotella spp. isolated from chronic lung disease airways.</title>
        <authorList>
            <person name="Webb K.A."/>
            <person name="Olagoke O.S."/>
            <person name="Baird T."/>
            <person name="Neill J."/>
            <person name="Pham A."/>
            <person name="Wells T.J."/>
            <person name="Ramsay K.A."/>
            <person name="Bell S.C."/>
            <person name="Sarovich D.S."/>
            <person name="Price E.P."/>
        </authorList>
    </citation>
    <scope>NUCLEOTIDE SEQUENCE [LARGE SCALE GENOMIC DNA]</scope>
    <source>
        <strain evidence="4 5">SCHI0011.S.12</strain>
    </source>
</reference>
<organism evidence="4 5">
    <name type="scientific">Hoylesella nanceiensis</name>
    <dbReference type="NCBI Taxonomy" id="425941"/>
    <lineage>
        <taxon>Bacteria</taxon>
        <taxon>Pseudomonadati</taxon>
        <taxon>Bacteroidota</taxon>
        <taxon>Bacteroidia</taxon>
        <taxon>Bacteroidales</taxon>
        <taxon>Prevotellaceae</taxon>
        <taxon>Hoylesella</taxon>
    </lineage>
</organism>